<gene>
    <name evidence="1" type="ORF">UFOVP1365_15</name>
</gene>
<evidence type="ECO:0000313" key="1">
    <source>
        <dbReference type="EMBL" id="CAB4203023.1"/>
    </source>
</evidence>
<organism evidence="1">
    <name type="scientific">uncultured Caudovirales phage</name>
    <dbReference type="NCBI Taxonomy" id="2100421"/>
    <lineage>
        <taxon>Viruses</taxon>
        <taxon>Duplodnaviria</taxon>
        <taxon>Heunggongvirae</taxon>
        <taxon>Uroviricota</taxon>
        <taxon>Caudoviricetes</taxon>
        <taxon>Peduoviridae</taxon>
        <taxon>Maltschvirus</taxon>
        <taxon>Maltschvirus maltsch</taxon>
    </lineage>
</organism>
<protein>
    <submittedName>
        <fullName evidence="1">Uncharacterized protein</fullName>
    </submittedName>
</protein>
<proteinExistence type="predicted"/>
<sequence>MDELQKALKESEKKIVSRGYGDGTGERGWFSLNKETHTLEPYCPGKKNIAAPFVITDEIAPVMSMTGSDKIYTSKSALRREYKEMGFIEVGADRVRGEAPKPISKDERMKEIRDTVAKSINDLRYGNVPISEKERELNLREERQWQSYKQGR</sequence>
<reference evidence="1" key="1">
    <citation type="submission" date="2020-05" db="EMBL/GenBank/DDBJ databases">
        <authorList>
            <person name="Chiriac C."/>
            <person name="Salcher M."/>
            <person name="Ghai R."/>
            <person name="Kavagutti S V."/>
        </authorList>
    </citation>
    <scope>NUCLEOTIDE SEQUENCE</scope>
</reference>
<dbReference type="EMBL" id="LR797316">
    <property type="protein sequence ID" value="CAB4203023.1"/>
    <property type="molecule type" value="Genomic_DNA"/>
</dbReference>
<accession>A0A6J5S2T7</accession>
<name>A0A6J5S2T7_9CAUD</name>